<evidence type="ECO:0000256" key="1">
    <source>
        <dbReference type="SAM" id="MobiDB-lite"/>
    </source>
</evidence>
<feature type="non-terminal residue" evidence="2">
    <location>
        <position position="436"/>
    </location>
</feature>
<proteinExistence type="predicted"/>
<feature type="compositionally biased region" description="Polar residues" evidence="1">
    <location>
        <begin position="368"/>
        <end position="392"/>
    </location>
</feature>
<dbReference type="EMBL" id="GDID01007114">
    <property type="protein sequence ID" value="JAP89492.1"/>
    <property type="molecule type" value="Transcribed_RNA"/>
</dbReference>
<feature type="region of interest" description="Disordered" evidence="1">
    <location>
        <begin position="296"/>
        <end position="338"/>
    </location>
</feature>
<feature type="region of interest" description="Disordered" evidence="1">
    <location>
        <begin position="368"/>
        <end position="422"/>
    </location>
</feature>
<organism evidence="2">
    <name type="scientific">Trepomonas sp. PC1</name>
    <dbReference type="NCBI Taxonomy" id="1076344"/>
    <lineage>
        <taxon>Eukaryota</taxon>
        <taxon>Metamonada</taxon>
        <taxon>Diplomonadida</taxon>
        <taxon>Hexamitidae</taxon>
        <taxon>Hexamitinae</taxon>
        <taxon>Trepomonas</taxon>
    </lineage>
</organism>
<gene>
    <name evidence="2" type="ORF">TPC1_31013</name>
</gene>
<feature type="compositionally biased region" description="Basic and acidic residues" evidence="1">
    <location>
        <begin position="329"/>
        <end position="338"/>
    </location>
</feature>
<dbReference type="AlphaFoldDB" id="A0A146JXT8"/>
<feature type="compositionally biased region" description="Polar residues" evidence="1">
    <location>
        <begin position="296"/>
        <end position="312"/>
    </location>
</feature>
<sequence>MMTNPSLLISSFSSQCSDIVMTQFTELKLFEVPQITTAQKIYVGNNYFAYEQNGVLFKYNFHSSCELRMILTCVLVLLSDNKQNNNLFEISTFNYKKIVHNITHVANDLVSCLNKLILANKTYIRFVESNSLVVPVSLHVVEYPYILHDNYYGKFCVLYDTVSYIQPSKIKKEDQTPDRLRLSSKNDSLKSPYFDLKSTPKSVSHNLKDISKSRQISNTVQHQHNKSNVQEIQVKDPEAQELQTAFDNQPIGNQTQVNCDLNFNSSQFVQKLKLNWDLIESQKLIGNKPSLEVKSENSMIQSCESQQNQSIDVKSKQKDQIGENLGENQTEKCTSKDEKDNLATQNVANIENQLPEAQEVTTIDQPPLKIQQSNPQPANETSQTPNAKQNANEAKLTKSEQIQPLKLDLLKPQSEDEKLGLAKRSNLDNRQFQSAV</sequence>
<feature type="non-terminal residue" evidence="2">
    <location>
        <position position="1"/>
    </location>
</feature>
<accession>A0A146JXT8</accession>
<reference evidence="2" key="1">
    <citation type="submission" date="2015-07" db="EMBL/GenBank/DDBJ databases">
        <title>Adaptation to a free-living lifestyle via gene acquisitions in the diplomonad Trepomonas sp. PC1.</title>
        <authorList>
            <person name="Xu F."/>
            <person name="Jerlstrom-Hultqvist J."/>
            <person name="Kolisko M."/>
            <person name="Simpson A.G.B."/>
            <person name="Roger A.J."/>
            <person name="Svard S.G."/>
            <person name="Andersson J.O."/>
        </authorList>
    </citation>
    <scope>NUCLEOTIDE SEQUENCE</scope>
    <source>
        <strain evidence="2">PC1</strain>
    </source>
</reference>
<name>A0A146JXT8_9EUKA</name>
<protein>
    <submittedName>
        <fullName evidence="2">Uncharacterized protein</fullName>
    </submittedName>
</protein>
<evidence type="ECO:0000313" key="2">
    <source>
        <dbReference type="EMBL" id="JAP89492.1"/>
    </source>
</evidence>